<dbReference type="InterPro" id="IPR050307">
    <property type="entry name" value="Sterol_Desaturase_Related"/>
</dbReference>
<keyword evidence="2 5" id="KW-0812">Transmembrane</keyword>
<organism evidence="7">
    <name type="scientific">Gaeumannomyces tritici (strain R3-111a-1)</name>
    <name type="common">Wheat and barley take-all root rot fungus</name>
    <name type="synonym">Gaeumannomyces graminis var. tritici</name>
    <dbReference type="NCBI Taxonomy" id="644352"/>
    <lineage>
        <taxon>Eukaryota</taxon>
        <taxon>Fungi</taxon>
        <taxon>Dikarya</taxon>
        <taxon>Ascomycota</taxon>
        <taxon>Pezizomycotina</taxon>
        <taxon>Sordariomycetes</taxon>
        <taxon>Sordariomycetidae</taxon>
        <taxon>Magnaporthales</taxon>
        <taxon>Magnaporthaceae</taxon>
        <taxon>Gaeumannomyces</taxon>
    </lineage>
</organism>
<proteinExistence type="predicted"/>
<dbReference type="eggNOG" id="KOG0872">
    <property type="taxonomic scope" value="Eukaryota"/>
</dbReference>
<dbReference type="GeneID" id="20342168"/>
<feature type="transmembrane region" description="Helical" evidence="5">
    <location>
        <begin position="158"/>
        <end position="178"/>
    </location>
</feature>
<dbReference type="EMBL" id="GL385395">
    <property type="protein sequence ID" value="EJT81735.1"/>
    <property type="molecule type" value="Genomic_DNA"/>
</dbReference>
<reference evidence="7" key="3">
    <citation type="submission" date="2010-09" db="EMBL/GenBank/DDBJ databases">
        <title>Annotation of Gaeumannomyces graminis var. tritici R3-111a-1.</title>
        <authorList>
            <consortium name="The Broad Institute Genome Sequencing Platform"/>
            <person name="Ma L.-J."/>
            <person name="Dead R."/>
            <person name="Young S.K."/>
            <person name="Zeng Q."/>
            <person name="Gargeya S."/>
            <person name="Fitzgerald M."/>
            <person name="Haas B."/>
            <person name="Abouelleil A."/>
            <person name="Alvarado L."/>
            <person name="Arachchi H.M."/>
            <person name="Berlin A."/>
            <person name="Brown A."/>
            <person name="Chapman S.B."/>
            <person name="Chen Z."/>
            <person name="Dunbar C."/>
            <person name="Freedman E."/>
            <person name="Gearin G."/>
            <person name="Gellesch M."/>
            <person name="Goldberg J."/>
            <person name="Griggs A."/>
            <person name="Gujja S."/>
            <person name="Heiman D."/>
            <person name="Howarth C."/>
            <person name="Larson L."/>
            <person name="Lui A."/>
            <person name="MacDonald P.J.P."/>
            <person name="Mehta T."/>
            <person name="Montmayeur A."/>
            <person name="Murphy C."/>
            <person name="Neiman D."/>
            <person name="Pearson M."/>
            <person name="Priest M."/>
            <person name="Roberts A."/>
            <person name="Saif S."/>
            <person name="Shea T."/>
            <person name="Shenoy N."/>
            <person name="Sisk P."/>
            <person name="Stolte C."/>
            <person name="Sykes S."/>
            <person name="Yandava C."/>
            <person name="Wortman J."/>
            <person name="Nusbaum C."/>
            <person name="Birren B."/>
        </authorList>
    </citation>
    <scope>NUCLEOTIDE SEQUENCE</scope>
    <source>
        <strain evidence="7">R3-111a-1</strain>
    </source>
</reference>
<dbReference type="OrthoDB" id="6354873at2759"/>
<name>J3NKD1_GAET3</name>
<accession>J3NKD1</accession>
<evidence type="ECO:0000259" key="6">
    <source>
        <dbReference type="Pfam" id="PF04116"/>
    </source>
</evidence>
<evidence type="ECO:0000256" key="2">
    <source>
        <dbReference type="ARBA" id="ARBA00022692"/>
    </source>
</evidence>
<gene>
    <name evidence="8" type="primary">20342168</name>
    <name evidence="7" type="ORF">GGTG_01710</name>
</gene>
<dbReference type="GO" id="GO:0000248">
    <property type="term" value="F:C-5 sterol desaturase activity"/>
    <property type="evidence" value="ECO:0007669"/>
    <property type="project" value="EnsemblFungi"/>
</dbReference>
<dbReference type="GO" id="GO:0006696">
    <property type="term" value="P:ergosterol biosynthetic process"/>
    <property type="evidence" value="ECO:0007669"/>
    <property type="project" value="EnsemblFungi"/>
</dbReference>
<comment type="subcellular location">
    <subcellularLocation>
        <location evidence="1">Membrane</location>
    </subcellularLocation>
</comment>
<keyword evidence="4 5" id="KW-0472">Membrane</keyword>
<dbReference type="Proteomes" id="UP000006039">
    <property type="component" value="Unassembled WGS sequence"/>
</dbReference>
<dbReference type="PANTHER" id="PTHR11863">
    <property type="entry name" value="STEROL DESATURASE"/>
    <property type="match status" value="1"/>
</dbReference>
<evidence type="ECO:0000313" key="8">
    <source>
        <dbReference type="EnsemblFungi" id="EJT81735"/>
    </source>
</evidence>
<sequence length="341" mass="39549">MDIVLEVTDTFLWDYLYAWALPAPPAPLGLGLSNGTTIGNGWEYKPSTSAFSLQPSQAAYQSSLPRDNLYRQGFSLFLIIWLFGLLIYYVFASLSFFLVYDKANMSHPKFLKNQIWLEMVQANQAFPVMSILTVPFALAEVRGYSKLYDATEEGPGYWYNFAQVPLFLAFTDFCIYWIHRGLHHPYVYKWLHKPHHKWIMPTPFASHAFHPLDGYAQGVPYHLFAFIFPLQKVAYVLLFVFINFWTILIHDGEYYADNAVINGAACHAVHHFAFNYNYGQYTTLWDRIGGSYRRPDPELFDKATKTSDAQWEKQKAEMERMVKVVEGEDDRTYDPADKKTQ</sequence>
<evidence type="ECO:0000313" key="7">
    <source>
        <dbReference type="EMBL" id="EJT81735.1"/>
    </source>
</evidence>
<dbReference type="GO" id="GO:0005788">
    <property type="term" value="C:endoplasmic reticulum lumen"/>
    <property type="evidence" value="ECO:0007669"/>
    <property type="project" value="EnsemblFungi"/>
</dbReference>
<protein>
    <submittedName>
        <fullName evidence="7">C-5 sterol desaturase</fullName>
    </submittedName>
</protein>
<dbReference type="GO" id="GO:0005506">
    <property type="term" value="F:iron ion binding"/>
    <property type="evidence" value="ECO:0007669"/>
    <property type="project" value="InterPro"/>
</dbReference>
<evidence type="ECO:0000256" key="4">
    <source>
        <dbReference type="ARBA" id="ARBA00023136"/>
    </source>
</evidence>
<keyword evidence="9" id="KW-1185">Reference proteome</keyword>
<dbReference type="RefSeq" id="XP_009217744.1">
    <property type="nucleotide sequence ID" value="XM_009219480.1"/>
</dbReference>
<feature type="transmembrane region" description="Helical" evidence="5">
    <location>
        <begin position="74"/>
        <end position="99"/>
    </location>
</feature>
<feature type="domain" description="Fatty acid hydroxylase" evidence="6">
    <location>
        <begin position="165"/>
        <end position="290"/>
    </location>
</feature>
<evidence type="ECO:0000256" key="5">
    <source>
        <dbReference type="SAM" id="Phobius"/>
    </source>
</evidence>
<evidence type="ECO:0000256" key="3">
    <source>
        <dbReference type="ARBA" id="ARBA00022989"/>
    </source>
</evidence>
<dbReference type="InterPro" id="IPR006694">
    <property type="entry name" value="Fatty_acid_hydroxylase"/>
</dbReference>
<reference evidence="8" key="5">
    <citation type="submission" date="2018-04" db="UniProtKB">
        <authorList>
            <consortium name="EnsemblFungi"/>
        </authorList>
    </citation>
    <scope>IDENTIFICATION</scope>
    <source>
        <strain evidence="8">R3-111a-1</strain>
    </source>
</reference>
<reference evidence="9" key="1">
    <citation type="submission" date="2010-07" db="EMBL/GenBank/DDBJ databases">
        <title>The genome sequence of Gaeumannomyces graminis var. tritici strain R3-111a-1.</title>
        <authorList>
            <consortium name="The Broad Institute Genome Sequencing Platform"/>
            <person name="Ma L.-J."/>
            <person name="Dead R."/>
            <person name="Young S."/>
            <person name="Zeng Q."/>
            <person name="Koehrsen M."/>
            <person name="Alvarado L."/>
            <person name="Berlin A."/>
            <person name="Chapman S.B."/>
            <person name="Chen Z."/>
            <person name="Freedman E."/>
            <person name="Gellesch M."/>
            <person name="Goldberg J."/>
            <person name="Griggs A."/>
            <person name="Gujja S."/>
            <person name="Heilman E.R."/>
            <person name="Heiman D."/>
            <person name="Hepburn T."/>
            <person name="Howarth C."/>
            <person name="Jen D."/>
            <person name="Larson L."/>
            <person name="Mehta T."/>
            <person name="Neiman D."/>
            <person name="Pearson M."/>
            <person name="Roberts A."/>
            <person name="Saif S."/>
            <person name="Shea T."/>
            <person name="Shenoy N."/>
            <person name="Sisk P."/>
            <person name="Stolte C."/>
            <person name="Sykes S."/>
            <person name="Walk T."/>
            <person name="White J."/>
            <person name="Yandava C."/>
            <person name="Haas B."/>
            <person name="Nusbaum C."/>
            <person name="Birren B."/>
        </authorList>
    </citation>
    <scope>NUCLEOTIDE SEQUENCE [LARGE SCALE GENOMIC DNA]</scope>
    <source>
        <strain evidence="9">R3-111a-1</strain>
    </source>
</reference>
<keyword evidence="3 5" id="KW-1133">Transmembrane helix</keyword>
<dbReference type="GO" id="GO:0016020">
    <property type="term" value="C:membrane"/>
    <property type="evidence" value="ECO:0007669"/>
    <property type="project" value="UniProtKB-SubCell"/>
</dbReference>
<dbReference type="HOGENOM" id="CLU_047036_3_0_1"/>
<evidence type="ECO:0000313" key="9">
    <source>
        <dbReference type="Proteomes" id="UP000006039"/>
    </source>
</evidence>
<reference evidence="8" key="4">
    <citation type="journal article" date="2015" name="G3 (Bethesda)">
        <title>Genome sequences of three phytopathogenic species of the Magnaporthaceae family of fungi.</title>
        <authorList>
            <person name="Okagaki L.H."/>
            <person name="Nunes C.C."/>
            <person name="Sailsbery J."/>
            <person name="Clay B."/>
            <person name="Brown D."/>
            <person name="John T."/>
            <person name="Oh Y."/>
            <person name="Young N."/>
            <person name="Fitzgerald M."/>
            <person name="Haas B.J."/>
            <person name="Zeng Q."/>
            <person name="Young S."/>
            <person name="Adiconis X."/>
            <person name="Fan L."/>
            <person name="Levin J.Z."/>
            <person name="Mitchell T.K."/>
            <person name="Okubara P.A."/>
            <person name="Farman M.L."/>
            <person name="Kohn L.M."/>
            <person name="Birren B."/>
            <person name="Ma L.-J."/>
            <person name="Dean R.A."/>
        </authorList>
    </citation>
    <scope>NUCLEOTIDE SEQUENCE</scope>
    <source>
        <strain evidence="8">R3-111a-1</strain>
    </source>
</reference>
<evidence type="ECO:0000256" key="1">
    <source>
        <dbReference type="ARBA" id="ARBA00004370"/>
    </source>
</evidence>
<feature type="transmembrane region" description="Helical" evidence="5">
    <location>
        <begin position="233"/>
        <end position="250"/>
    </location>
</feature>
<dbReference type="VEuPathDB" id="FungiDB:GGTG_01710"/>
<dbReference type="STRING" id="644352.J3NKD1"/>
<dbReference type="AlphaFoldDB" id="J3NKD1"/>
<dbReference type="Pfam" id="PF04116">
    <property type="entry name" value="FA_hydroxylase"/>
    <property type="match status" value="1"/>
</dbReference>
<reference evidence="7" key="2">
    <citation type="submission" date="2010-07" db="EMBL/GenBank/DDBJ databases">
        <authorList>
            <consortium name="The Broad Institute Genome Sequencing Platform"/>
            <consortium name="Broad Institute Genome Sequencing Center for Infectious Disease"/>
            <person name="Ma L.-J."/>
            <person name="Dead R."/>
            <person name="Young S."/>
            <person name="Zeng Q."/>
            <person name="Koehrsen M."/>
            <person name="Alvarado L."/>
            <person name="Berlin A."/>
            <person name="Chapman S.B."/>
            <person name="Chen Z."/>
            <person name="Freedman E."/>
            <person name="Gellesch M."/>
            <person name="Goldberg J."/>
            <person name="Griggs A."/>
            <person name="Gujja S."/>
            <person name="Heilman E.R."/>
            <person name="Heiman D."/>
            <person name="Hepburn T."/>
            <person name="Howarth C."/>
            <person name="Jen D."/>
            <person name="Larson L."/>
            <person name="Mehta T."/>
            <person name="Neiman D."/>
            <person name="Pearson M."/>
            <person name="Roberts A."/>
            <person name="Saif S."/>
            <person name="Shea T."/>
            <person name="Shenoy N."/>
            <person name="Sisk P."/>
            <person name="Stolte C."/>
            <person name="Sykes S."/>
            <person name="Walk T."/>
            <person name="White J."/>
            <person name="Yandava C."/>
            <person name="Haas B."/>
            <person name="Nusbaum C."/>
            <person name="Birren B."/>
        </authorList>
    </citation>
    <scope>NUCLEOTIDE SEQUENCE</scope>
    <source>
        <strain evidence="7">R3-111a-1</strain>
    </source>
</reference>
<dbReference type="FunCoup" id="J3NKD1">
    <property type="interactions" value="186"/>
</dbReference>
<dbReference type="EnsemblFungi" id="EJT81735">
    <property type="protein sequence ID" value="EJT81735"/>
    <property type="gene ID" value="GGTG_01710"/>
</dbReference>